<dbReference type="InterPro" id="IPR034733">
    <property type="entry name" value="AcCoA_carboxyl_beta"/>
</dbReference>
<feature type="domain" description="Lipoyl-binding" evidence="14">
    <location>
        <begin position="483"/>
        <end position="561"/>
    </location>
</feature>
<reference evidence="19" key="1">
    <citation type="submission" date="2016-10" db="EMBL/GenBank/DDBJ databases">
        <authorList>
            <person name="Varghese N."/>
            <person name="Submissions S."/>
        </authorList>
    </citation>
    <scope>NUCLEOTIDE SEQUENCE [LARGE SCALE GENOMIC DNA]</scope>
    <source>
        <strain evidence="19">CGMCC 1.6489</strain>
    </source>
</reference>
<organism evidence="18 19">
    <name type="scientific">Marinobacter segnicrescens</name>
    <dbReference type="NCBI Taxonomy" id="430453"/>
    <lineage>
        <taxon>Bacteria</taxon>
        <taxon>Pseudomonadati</taxon>
        <taxon>Pseudomonadota</taxon>
        <taxon>Gammaproteobacteria</taxon>
        <taxon>Pseudomonadales</taxon>
        <taxon>Marinobacteraceae</taxon>
        <taxon>Marinobacter</taxon>
    </lineage>
</organism>
<dbReference type="PROSITE" id="PS50979">
    <property type="entry name" value="BC"/>
    <property type="match status" value="1"/>
</dbReference>
<dbReference type="Pfam" id="PF00289">
    <property type="entry name" value="Biotin_carb_N"/>
    <property type="match status" value="1"/>
</dbReference>
<dbReference type="SMART" id="SM00878">
    <property type="entry name" value="Biotin_carb_C"/>
    <property type="match status" value="1"/>
</dbReference>
<dbReference type="Gene3D" id="2.40.50.100">
    <property type="match status" value="1"/>
</dbReference>
<dbReference type="InterPro" id="IPR011053">
    <property type="entry name" value="Single_hybrid_motif"/>
</dbReference>
<dbReference type="SUPFAM" id="SSF51246">
    <property type="entry name" value="Rudiment single hybrid motif"/>
    <property type="match status" value="1"/>
</dbReference>
<proteinExistence type="predicted"/>
<evidence type="ECO:0000256" key="6">
    <source>
        <dbReference type="ARBA" id="ARBA00022598"/>
    </source>
</evidence>
<keyword evidence="8 12" id="KW-0067">ATP-binding</keyword>
<dbReference type="Pfam" id="PF02786">
    <property type="entry name" value="CPSase_L_D2"/>
    <property type="match status" value="1"/>
</dbReference>
<evidence type="ECO:0000313" key="19">
    <source>
        <dbReference type="Proteomes" id="UP000198762"/>
    </source>
</evidence>
<dbReference type="SUPFAM" id="SSF51230">
    <property type="entry name" value="Single hybrid motif"/>
    <property type="match status" value="1"/>
</dbReference>
<dbReference type="RefSeq" id="WP_091848922.1">
    <property type="nucleotide sequence ID" value="NZ_FOHZ01000002.1"/>
</dbReference>
<dbReference type="STRING" id="430453.SAMN04487962_102245"/>
<dbReference type="InterPro" id="IPR011763">
    <property type="entry name" value="COA_CT_C"/>
</dbReference>
<feature type="domain" description="Biotin carboxylation" evidence="16">
    <location>
        <begin position="2"/>
        <end position="456"/>
    </location>
</feature>
<dbReference type="Pfam" id="PF00364">
    <property type="entry name" value="Biotin_lipoyl"/>
    <property type="match status" value="1"/>
</dbReference>
<dbReference type="PROSITE" id="PS50968">
    <property type="entry name" value="BIOTINYL_LIPOYL"/>
    <property type="match status" value="1"/>
</dbReference>
<evidence type="ECO:0000256" key="11">
    <source>
        <dbReference type="ARBA" id="ARBA00048600"/>
    </source>
</evidence>
<dbReference type="PROSITE" id="PS00867">
    <property type="entry name" value="CPSASE_2"/>
    <property type="match status" value="1"/>
</dbReference>
<accession>A0A1I0AA60</accession>
<dbReference type="InterPro" id="IPR011761">
    <property type="entry name" value="ATP-grasp"/>
</dbReference>
<evidence type="ECO:0000259" key="15">
    <source>
        <dbReference type="PROSITE" id="PS50975"/>
    </source>
</evidence>
<evidence type="ECO:0000256" key="10">
    <source>
        <dbReference type="ARBA" id="ARBA00033786"/>
    </source>
</evidence>
<dbReference type="InterPro" id="IPR051602">
    <property type="entry name" value="ACC_Biotin_Carboxylase"/>
</dbReference>
<dbReference type="CDD" id="cd06850">
    <property type="entry name" value="biotinyl_domain"/>
    <property type="match status" value="1"/>
</dbReference>
<dbReference type="GO" id="GO:0004075">
    <property type="term" value="F:biotin carboxylase activity"/>
    <property type="evidence" value="ECO:0007669"/>
    <property type="project" value="UniProtKB-EC"/>
</dbReference>
<dbReference type="GO" id="GO:0005524">
    <property type="term" value="F:ATP binding"/>
    <property type="evidence" value="ECO:0007669"/>
    <property type="project" value="UniProtKB-UniRule"/>
</dbReference>
<dbReference type="Gene3D" id="3.30.470.20">
    <property type="entry name" value="ATP-grasp fold, B domain"/>
    <property type="match status" value="1"/>
</dbReference>
<protein>
    <recommendedName>
        <fullName evidence="5">Biotin carboxylase</fullName>
    </recommendedName>
    <alternativeName>
        <fullName evidence="10">Acetyl-coenzyme A carboxylase biotin carboxylase subunit A</fullName>
    </alternativeName>
</protein>
<dbReference type="InterPro" id="IPR016185">
    <property type="entry name" value="PreATP-grasp_dom_sf"/>
</dbReference>
<dbReference type="InterPro" id="IPR011764">
    <property type="entry name" value="Biotin_carboxylation_dom"/>
</dbReference>
<evidence type="ECO:0000256" key="5">
    <source>
        <dbReference type="ARBA" id="ARBA00017242"/>
    </source>
</evidence>
<evidence type="ECO:0000259" key="17">
    <source>
        <dbReference type="PROSITE" id="PS50989"/>
    </source>
</evidence>
<feature type="domain" description="ATP-grasp" evidence="15">
    <location>
        <begin position="120"/>
        <end position="319"/>
    </location>
</feature>
<evidence type="ECO:0000256" key="1">
    <source>
        <dbReference type="ARBA" id="ARBA00001953"/>
    </source>
</evidence>
<dbReference type="Pfam" id="PF02785">
    <property type="entry name" value="Biotin_carb_C"/>
    <property type="match status" value="1"/>
</dbReference>
<dbReference type="InterPro" id="IPR000089">
    <property type="entry name" value="Biotin_lipoyl"/>
</dbReference>
<dbReference type="Pfam" id="PF01039">
    <property type="entry name" value="Carboxyl_trans"/>
    <property type="match status" value="1"/>
</dbReference>
<dbReference type="GO" id="GO:0046872">
    <property type="term" value="F:metal ion binding"/>
    <property type="evidence" value="ECO:0007669"/>
    <property type="project" value="InterPro"/>
</dbReference>
<evidence type="ECO:0000256" key="7">
    <source>
        <dbReference type="ARBA" id="ARBA00022741"/>
    </source>
</evidence>
<dbReference type="EMBL" id="FOHZ01000002">
    <property type="protein sequence ID" value="SES90145.1"/>
    <property type="molecule type" value="Genomic_DNA"/>
</dbReference>
<evidence type="ECO:0000313" key="18">
    <source>
        <dbReference type="EMBL" id="SES90145.1"/>
    </source>
</evidence>
<dbReference type="Gene3D" id="3.90.226.10">
    <property type="entry name" value="2-enoyl-CoA Hydratase, Chain A, domain 1"/>
    <property type="match status" value="2"/>
</dbReference>
<dbReference type="Gene3D" id="3.30.1490.20">
    <property type="entry name" value="ATP-grasp fold, A domain"/>
    <property type="match status" value="1"/>
</dbReference>
<comment type="subunit">
    <text evidence="4">Acetyl-CoA carboxylase is a heterohexamer of biotin carboxyl carrier protein, biotin carboxylase and the two subunits of carboxyl transferase in a 2:2 complex.</text>
</comment>
<evidence type="ECO:0000256" key="2">
    <source>
        <dbReference type="ARBA" id="ARBA00003761"/>
    </source>
</evidence>
<evidence type="ECO:0000256" key="9">
    <source>
        <dbReference type="ARBA" id="ARBA00023267"/>
    </source>
</evidence>
<evidence type="ECO:0000259" key="16">
    <source>
        <dbReference type="PROSITE" id="PS50979"/>
    </source>
</evidence>
<dbReference type="PANTHER" id="PTHR48095:SF5">
    <property type="entry name" value="BLL7292 PROTEIN"/>
    <property type="match status" value="1"/>
</dbReference>
<dbReference type="Gene3D" id="3.40.50.20">
    <property type="match status" value="1"/>
</dbReference>
<dbReference type="PROSITE" id="PS00188">
    <property type="entry name" value="BIOTIN"/>
    <property type="match status" value="1"/>
</dbReference>
<dbReference type="InterPro" id="IPR013815">
    <property type="entry name" value="ATP_grasp_subdomain_1"/>
</dbReference>
<feature type="region of interest" description="Disordered" evidence="13">
    <location>
        <begin position="473"/>
        <end position="498"/>
    </location>
</feature>
<evidence type="ECO:0000256" key="12">
    <source>
        <dbReference type="PROSITE-ProRule" id="PRU00409"/>
    </source>
</evidence>
<evidence type="ECO:0000256" key="13">
    <source>
        <dbReference type="SAM" id="MobiDB-lite"/>
    </source>
</evidence>
<dbReference type="PROSITE" id="PS50975">
    <property type="entry name" value="ATP_GRASP"/>
    <property type="match status" value="1"/>
</dbReference>
<dbReference type="OrthoDB" id="9803706at2"/>
<dbReference type="AlphaFoldDB" id="A0A1I0AA60"/>
<keyword evidence="9" id="KW-0092">Biotin</keyword>
<comment type="function">
    <text evidence="2">This protein is a component of the acetyl coenzyme A carboxylase complex; first, biotin carboxylase catalyzes the carboxylation of the carrier protein and then the transcarboxylase transfers the carboxyl group to form malonyl-CoA.</text>
</comment>
<dbReference type="InterPro" id="IPR011054">
    <property type="entry name" value="Rudment_hybrid_motif"/>
</dbReference>
<comment type="catalytic activity">
    <reaction evidence="11">
        <text>N(6)-biotinyl-L-lysyl-[protein] + hydrogencarbonate + ATP = N(6)-carboxybiotinyl-L-lysyl-[protein] + ADP + phosphate + H(+)</text>
        <dbReference type="Rhea" id="RHEA:13501"/>
        <dbReference type="Rhea" id="RHEA-COMP:10505"/>
        <dbReference type="Rhea" id="RHEA-COMP:10506"/>
        <dbReference type="ChEBI" id="CHEBI:15378"/>
        <dbReference type="ChEBI" id="CHEBI:17544"/>
        <dbReference type="ChEBI" id="CHEBI:30616"/>
        <dbReference type="ChEBI" id="CHEBI:43474"/>
        <dbReference type="ChEBI" id="CHEBI:83144"/>
        <dbReference type="ChEBI" id="CHEBI:83145"/>
        <dbReference type="ChEBI" id="CHEBI:456216"/>
        <dbReference type="EC" id="6.3.4.14"/>
    </reaction>
</comment>
<gene>
    <name evidence="18" type="ORF">SAMN04487962_102245</name>
</gene>
<dbReference type="SUPFAM" id="SSF52096">
    <property type="entry name" value="ClpP/crotonase"/>
    <property type="match status" value="2"/>
</dbReference>
<evidence type="ECO:0000259" key="14">
    <source>
        <dbReference type="PROSITE" id="PS50968"/>
    </source>
</evidence>
<dbReference type="InterPro" id="IPR005481">
    <property type="entry name" value="BC-like_N"/>
</dbReference>
<sequence>MKFKKLLIANRGEIAIRIARAASEMGLETVAIYSEDDRDSLHLAHADYTVCLPGKGARAYLDIDAIIQAAREISADALHPGYGFLSENAELARQCGRHNITFIGPDPATLEELGDKAAARALAEHCDVPVVPGTKGRTSLNDTREFAASLGSDVAVVIKAISGGGGRGMRIVLPGENLEEAYRACAREAKAAFGNEGLYVERLVRTARHIEVQVLGDGRGNAVHLWERECSLQRRNQKLVEVAPSPTLAAATRDRLLDAALRMARHVNYAGLGTFEFLVDENGRDFFFIEANPRLQVEHTVTEEITGVDLVQSQIAVLGGASLAGLNLSQTEIPDPKGYAIQCRVNMESMDADGSTHPSGGTLETFEPPSGPGIRVDTFGYRGYTTSPHFDSLLAKLIVHTGARQYGQAVRKAYRALCQFRVEGVKTNASFLQALLSREDVAENRIYTRFVDDHMADLVAEAGQSHPQLFRTSDVAKDTNKPAVQQQAPEGSEPASAPMQGQLVTTLVAEGDLVAKGQTLAILEAMKMEHEIKSPTAGLIRRLPLGEGDYVNEGQAIAFIEPGETDVDEEKTEQKIDLDYIRPDLAEAMERHDLTLDKARPDAVAKRHKLGMLTARENIGNICDPGSFMEYGALTFAAQRRRRSVEDLVRSTPADGLVAGVGAVNGEMFDEDQARCAVLAYDYTVLAGTQGTMNHKKTDRVLQVAEEQQLPVIFFAEGGGGRPGDTDNGTKVAGLDQPSFLQYARLTALAPRIGIVSGRCFAGNAVFAGSSDLLIATRNASLGMAGPAMIEGGGLGVYSAEEVGPMSVQVANGVVDCLVEDEREAAQVARQIMSYFQGKLPEWTCADQRLLRSSIPENRLRSYDIRSLIRTLVDTDSYLELRPEFTPGMVTAFARIEGRPVGLIANDPRHLGGAICANGADKASRFMQLCDAYDVPLVSLCDTPGFMVGPEAEKTGLVRHTTRMFVTAASLQVPVLSIVLRKGYGLGAMGMTAGSFHAPFFNVAWPTGEFGGMGLEGAVRLGYRNEIANAGDEAAQKAMFEKLVAEQYEKGKALSMAVSLEIDAVIDPAETRNWILRGLKSVRKPGPRIGRRRPMVDTW</sequence>
<dbReference type="PANTHER" id="PTHR48095">
    <property type="entry name" value="PYRUVATE CARBOXYLASE SUBUNIT A"/>
    <property type="match status" value="1"/>
</dbReference>
<feature type="domain" description="CoA carboxyltransferase C-terminal" evidence="17">
    <location>
        <begin position="842"/>
        <end position="1081"/>
    </location>
</feature>
<dbReference type="Proteomes" id="UP000198762">
    <property type="component" value="Unassembled WGS sequence"/>
</dbReference>
<evidence type="ECO:0000256" key="3">
    <source>
        <dbReference type="ARBA" id="ARBA00004956"/>
    </source>
</evidence>
<evidence type="ECO:0000256" key="8">
    <source>
        <dbReference type="ARBA" id="ARBA00022840"/>
    </source>
</evidence>
<dbReference type="SUPFAM" id="SSF52440">
    <property type="entry name" value="PreATP-grasp domain"/>
    <property type="match status" value="1"/>
</dbReference>
<dbReference type="SUPFAM" id="SSF56059">
    <property type="entry name" value="Glutathione synthetase ATP-binding domain-like"/>
    <property type="match status" value="1"/>
</dbReference>
<name>A0A1I0AA60_9GAMM</name>
<keyword evidence="7 12" id="KW-0547">Nucleotide-binding</keyword>
<comment type="pathway">
    <text evidence="3">Lipid metabolism; malonyl-CoA biosynthesis; malonyl-CoA from acetyl-CoA: step 1/1.</text>
</comment>
<comment type="cofactor">
    <cofactor evidence="1">
        <name>biotin</name>
        <dbReference type="ChEBI" id="CHEBI:57586"/>
    </cofactor>
</comment>
<dbReference type="InterPro" id="IPR001882">
    <property type="entry name" value="Biotin_BS"/>
</dbReference>
<keyword evidence="6" id="KW-0436">Ligase</keyword>
<dbReference type="PROSITE" id="PS50989">
    <property type="entry name" value="COA_CT_CTER"/>
    <property type="match status" value="1"/>
</dbReference>
<dbReference type="InterPro" id="IPR029045">
    <property type="entry name" value="ClpP/crotonase-like_dom_sf"/>
</dbReference>
<dbReference type="InterPro" id="IPR005479">
    <property type="entry name" value="CPAse_ATP-bd"/>
</dbReference>
<evidence type="ECO:0000256" key="4">
    <source>
        <dbReference type="ARBA" id="ARBA00011750"/>
    </source>
</evidence>
<dbReference type="FunFam" id="3.40.50.20:FF:000010">
    <property type="entry name" value="Propionyl-CoA carboxylase subunit alpha"/>
    <property type="match status" value="1"/>
</dbReference>
<dbReference type="InterPro" id="IPR005482">
    <property type="entry name" value="Biotin_COase_C"/>
</dbReference>
<keyword evidence="19" id="KW-1185">Reference proteome</keyword>